<gene>
    <name evidence="1" type="ORF">PIIN_05658</name>
</gene>
<name>G4TK80_SERID</name>
<evidence type="ECO:0000313" key="2">
    <source>
        <dbReference type="Proteomes" id="UP000007148"/>
    </source>
</evidence>
<dbReference type="AlphaFoldDB" id="G4TK80"/>
<keyword evidence="2" id="KW-1185">Reference proteome</keyword>
<comment type="caution">
    <text evidence="1">The sequence shown here is derived from an EMBL/GenBank/DDBJ whole genome shotgun (WGS) entry which is preliminary data.</text>
</comment>
<sequence>MPPTTSHQVPDLRKLVDGMTNFWQDSKDWRRSDRNYIQDFRLSHCNNISRSLKLAQQGHRQANKAAIVLGDLAQCPGQDIVKAMLRVERMRDNIEKMHHALYDDRDTLHHVKVRLSSELEAIKMQKHSISVAKVSSENWSKFYGMMSFLADKACHVDWCEQNGISTAPLLILFVSSLFILGSSHLQDNADAKVRGQYPLTQSLYHKTKQSTPEYANQKQTCDATMREIENMINICNSFDAYLGRLIQFWKDVHKSWSEILNCLEGGAEYGSITRRFEITRDTLRSYEEEVGRLADQLLIPTPEY</sequence>
<proteinExistence type="predicted"/>
<protein>
    <submittedName>
        <fullName evidence="1">Uncharacterized protein</fullName>
    </submittedName>
</protein>
<organism evidence="1 2">
    <name type="scientific">Serendipita indica (strain DSM 11827)</name>
    <name type="common">Root endophyte fungus</name>
    <name type="synonym">Piriformospora indica</name>
    <dbReference type="NCBI Taxonomy" id="1109443"/>
    <lineage>
        <taxon>Eukaryota</taxon>
        <taxon>Fungi</taxon>
        <taxon>Dikarya</taxon>
        <taxon>Basidiomycota</taxon>
        <taxon>Agaricomycotina</taxon>
        <taxon>Agaricomycetes</taxon>
        <taxon>Sebacinales</taxon>
        <taxon>Serendipitaceae</taxon>
        <taxon>Serendipita</taxon>
    </lineage>
</organism>
<accession>G4TK80</accession>
<dbReference type="InParanoid" id="G4TK80"/>
<evidence type="ECO:0000313" key="1">
    <source>
        <dbReference type="EMBL" id="CCA71723.1"/>
    </source>
</evidence>
<dbReference type="Proteomes" id="UP000007148">
    <property type="component" value="Unassembled WGS sequence"/>
</dbReference>
<dbReference type="HOGENOM" id="CLU_915622_0_0_1"/>
<dbReference type="EMBL" id="CAFZ01000132">
    <property type="protein sequence ID" value="CCA71723.1"/>
    <property type="molecule type" value="Genomic_DNA"/>
</dbReference>
<reference evidence="1 2" key="1">
    <citation type="journal article" date="2011" name="PLoS Pathog.">
        <title>Endophytic Life Strategies Decoded by Genome and Transcriptome Analyses of the Mutualistic Root Symbiont Piriformospora indica.</title>
        <authorList>
            <person name="Zuccaro A."/>
            <person name="Lahrmann U."/>
            <person name="Guldener U."/>
            <person name="Langen G."/>
            <person name="Pfiffi S."/>
            <person name="Biedenkopf D."/>
            <person name="Wong P."/>
            <person name="Samans B."/>
            <person name="Grimm C."/>
            <person name="Basiewicz M."/>
            <person name="Murat C."/>
            <person name="Martin F."/>
            <person name="Kogel K.H."/>
        </authorList>
    </citation>
    <scope>NUCLEOTIDE SEQUENCE [LARGE SCALE GENOMIC DNA]</scope>
    <source>
        <strain evidence="1 2">DSM 11827</strain>
    </source>
</reference>